<proteinExistence type="predicted"/>
<sequence length="234" mass="27685">METIYTSNHEQAALDAIDVDELERFIDRCMEERRLLDSSKFSLSSCGPYVSSAYGEFQRAMRNYVAAKSVRKIDETRFEASRAGDDLASAVYRMKERVEVERKERELFYVDDDIAWPYAFTEKMTVRVNYQWRESVMAEWKRRSITFSHFAKLAPTYTLPYTKRKPTASKLKEEQQESLAREWRNLRFSALCSVRDYFRDGGDGNAIPNEFNVRPDPYTRGLNNYSTRFWREEV</sequence>
<comment type="caution">
    <text evidence="1">The sequence shown here is derived from an EMBL/GenBank/DDBJ whole genome shotgun (WGS) entry which is preliminary data.</text>
</comment>
<evidence type="ECO:0000313" key="1">
    <source>
        <dbReference type="EMBL" id="TDQ47414.1"/>
    </source>
</evidence>
<dbReference type="OrthoDB" id="8909923at2"/>
<dbReference type="RefSeq" id="WP_133591003.1">
    <property type="nucleotide sequence ID" value="NZ_CP037953.1"/>
</dbReference>
<dbReference type="AlphaFoldDB" id="A0A4R6UV94"/>
<accession>A0A4R6UV94</accession>
<gene>
    <name evidence="1" type="ORF">EV696_1106</name>
</gene>
<dbReference type="Proteomes" id="UP000295375">
    <property type="component" value="Unassembled WGS sequence"/>
</dbReference>
<protein>
    <submittedName>
        <fullName evidence="1">Uncharacterized protein</fullName>
    </submittedName>
</protein>
<dbReference type="EMBL" id="SNYM01000010">
    <property type="protein sequence ID" value="TDQ47414.1"/>
    <property type="molecule type" value="Genomic_DNA"/>
</dbReference>
<evidence type="ECO:0000313" key="2">
    <source>
        <dbReference type="Proteomes" id="UP000295375"/>
    </source>
</evidence>
<keyword evidence="2" id="KW-1185">Reference proteome</keyword>
<organism evidence="1 2">
    <name type="scientific">Permianibacter aggregans</name>
    <dbReference type="NCBI Taxonomy" id="1510150"/>
    <lineage>
        <taxon>Bacteria</taxon>
        <taxon>Pseudomonadati</taxon>
        <taxon>Pseudomonadota</taxon>
        <taxon>Gammaproteobacteria</taxon>
        <taxon>Pseudomonadales</taxon>
        <taxon>Pseudomonadaceae</taxon>
        <taxon>Permianibacter</taxon>
    </lineage>
</organism>
<reference evidence="1 2" key="1">
    <citation type="submission" date="2019-03" db="EMBL/GenBank/DDBJ databases">
        <title>Genomic Encyclopedia of Type Strains, Phase IV (KMG-IV): sequencing the most valuable type-strain genomes for metagenomic binning, comparative biology and taxonomic classification.</title>
        <authorList>
            <person name="Goeker M."/>
        </authorList>
    </citation>
    <scope>NUCLEOTIDE SEQUENCE [LARGE SCALE GENOMIC DNA]</scope>
    <source>
        <strain evidence="1 2">DSM 103792</strain>
    </source>
</reference>
<name>A0A4R6UV94_9GAMM</name>